<reference evidence="4" key="1">
    <citation type="submission" date="2022-03" db="EMBL/GenBank/DDBJ databases">
        <authorList>
            <person name="Martin C."/>
        </authorList>
    </citation>
    <scope>NUCLEOTIDE SEQUENCE</scope>
</reference>
<dbReference type="InterPro" id="IPR001648">
    <property type="entry name" value="Ribosomal_bS18"/>
</dbReference>
<dbReference type="GO" id="GO:0003735">
    <property type="term" value="F:structural constituent of ribosome"/>
    <property type="evidence" value="ECO:0007669"/>
    <property type="project" value="InterPro"/>
</dbReference>
<evidence type="ECO:0000313" key="5">
    <source>
        <dbReference type="Proteomes" id="UP000749559"/>
    </source>
</evidence>
<keyword evidence="2" id="KW-0689">Ribosomal protein</keyword>
<organism evidence="4 5">
    <name type="scientific">Owenia fusiformis</name>
    <name type="common">Polychaete worm</name>
    <dbReference type="NCBI Taxonomy" id="6347"/>
    <lineage>
        <taxon>Eukaryota</taxon>
        <taxon>Metazoa</taxon>
        <taxon>Spiralia</taxon>
        <taxon>Lophotrochozoa</taxon>
        <taxon>Annelida</taxon>
        <taxon>Polychaeta</taxon>
        <taxon>Sedentaria</taxon>
        <taxon>Canalipalpata</taxon>
        <taxon>Sabellida</taxon>
        <taxon>Oweniida</taxon>
        <taxon>Oweniidae</taxon>
        <taxon>Owenia</taxon>
    </lineage>
</organism>
<dbReference type="Pfam" id="PF01084">
    <property type="entry name" value="Ribosomal_S18"/>
    <property type="match status" value="1"/>
</dbReference>
<accession>A0A8J1XFV9</accession>
<dbReference type="GO" id="GO:0070181">
    <property type="term" value="F:small ribosomal subunit rRNA binding"/>
    <property type="evidence" value="ECO:0007669"/>
    <property type="project" value="TreeGrafter"/>
</dbReference>
<dbReference type="GO" id="GO:0005763">
    <property type="term" value="C:mitochondrial small ribosomal subunit"/>
    <property type="evidence" value="ECO:0007669"/>
    <property type="project" value="TreeGrafter"/>
</dbReference>
<dbReference type="Gene3D" id="4.10.640.10">
    <property type="entry name" value="Ribosomal protein S18"/>
    <property type="match status" value="1"/>
</dbReference>
<evidence type="ECO:0000256" key="1">
    <source>
        <dbReference type="ARBA" id="ARBA00005589"/>
    </source>
</evidence>
<dbReference type="PANTHER" id="PTHR13479">
    <property type="entry name" value="30S RIBOSOMAL PROTEIN S18"/>
    <property type="match status" value="1"/>
</dbReference>
<dbReference type="GO" id="GO:0032543">
    <property type="term" value="P:mitochondrial translation"/>
    <property type="evidence" value="ECO:0007669"/>
    <property type="project" value="TreeGrafter"/>
</dbReference>
<dbReference type="OrthoDB" id="10066799at2759"/>
<name>A0A8J1XFV9_OWEFU</name>
<dbReference type="InterPro" id="IPR036870">
    <property type="entry name" value="Ribosomal_bS18_sf"/>
</dbReference>
<dbReference type="SUPFAM" id="SSF46911">
    <property type="entry name" value="Ribosomal protein S18"/>
    <property type="match status" value="1"/>
</dbReference>
<evidence type="ECO:0000256" key="2">
    <source>
        <dbReference type="ARBA" id="ARBA00022980"/>
    </source>
</evidence>
<comment type="caution">
    <text evidence="4">The sequence shown here is derived from an EMBL/GenBank/DDBJ whole genome shotgun (WGS) entry which is preliminary data.</text>
</comment>
<dbReference type="PANTHER" id="PTHR13479:SF40">
    <property type="entry name" value="SMALL RIBOSOMAL SUBUNIT PROTEIN BS18M"/>
    <property type="match status" value="1"/>
</dbReference>
<gene>
    <name evidence="4" type="ORF">OFUS_LOCUS10639</name>
</gene>
<dbReference type="AlphaFoldDB" id="A0A8J1XFV9"/>
<keyword evidence="5" id="KW-1185">Reference proteome</keyword>
<evidence type="ECO:0000313" key="4">
    <source>
        <dbReference type="EMBL" id="CAH1784445.1"/>
    </source>
</evidence>
<comment type="similarity">
    <text evidence="1">Belongs to the bacterial ribosomal protein bS18 family.</text>
</comment>
<proteinExistence type="inferred from homology"/>
<sequence>MMNFSIARHLWRRSTLQNRRGMIKDSFESATQLRFLGGASPGDVDSSTAENGVLSPEQNRLEHAEFESAKKTIQTMLGENRLLDTADYDSDMPVRNMANPYAKPHRKCILCEHTVQLDYKNTQLLSQFLSSYTGNLYGRHITGLCIPMQRRVSSLVNRARFFGLMPYVHKDVDFLEDPTLYNPFRPKRQPSDVDTY</sequence>
<evidence type="ECO:0000256" key="3">
    <source>
        <dbReference type="ARBA" id="ARBA00023274"/>
    </source>
</evidence>
<dbReference type="EMBL" id="CAIIXF020000005">
    <property type="protein sequence ID" value="CAH1784445.1"/>
    <property type="molecule type" value="Genomic_DNA"/>
</dbReference>
<protein>
    <submittedName>
        <fullName evidence="4">Uncharacterized protein</fullName>
    </submittedName>
</protein>
<dbReference type="Proteomes" id="UP000749559">
    <property type="component" value="Unassembled WGS sequence"/>
</dbReference>
<keyword evidence="3" id="KW-0687">Ribonucleoprotein</keyword>
<dbReference type="NCBIfam" id="TIGR00165">
    <property type="entry name" value="S18"/>
    <property type="match status" value="1"/>
</dbReference>